<accession>A0A8H4Q4R0</accession>
<evidence type="ECO:0000256" key="4">
    <source>
        <dbReference type="ARBA" id="ARBA00022989"/>
    </source>
</evidence>
<reference evidence="8 9" key="1">
    <citation type="journal article" date="2020" name="G3 (Bethesda)">
        <title>Genetic Underpinnings of Host Manipulation by Ophiocordyceps as Revealed by Comparative Transcriptomics.</title>
        <authorList>
            <person name="Will I."/>
            <person name="Das B."/>
            <person name="Trinh T."/>
            <person name="Brachmann A."/>
            <person name="Ohm R.A."/>
            <person name="de Bekker C."/>
        </authorList>
    </citation>
    <scope>NUCLEOTIDE SEQUENCE [LARGE SCALE GENOMIC DNA]</scope>
    <source>
        <strain evidence="8 9">EC05</strain>
    </source>
</reference>
<comment type="pathway">
    <text evidence="6">Protein modification; protein glycosylation.</text>
</comment>
<dbReference type="Pfam" id="PF01569">
    <property type="entry name" value="PAP2"/>
    <property type="match status" value="1"/>
</dbReference>
<dbReference type="UniPathway" id="UPA00378"/>
<dbReference type="PANTHER" id="PTHR11247:SF1">
    <property type="entry name" value="DOLICHYLDIPHOSPHATASE 1"/>
    <property type="match status" value="1"/>
</dbReference>
<evidence type="ECO:0000256" key="2">
    <source>
        <dbReference type="ARBA" id="ARBA00022692"/>
    </source>
</evidence>
<organism evidence="8 9">
    <name type="scientific">Ophiocordyceps camponoti-floridani</name>
    <dbReference type="NCBI Taxonomy" id="2030778"/>
    <lineage>
        <taxon>Eukaryota</taxon>
        <taxon>Fungi</taxon>
        <taxon>Dikarya</taxon>
        <taxon>Ascomycota</taxon>
        <taxon>Pezizomycotina</taxon>
        <taxon>Sordariomycetes</taxon>
        <taxon>Hypocreomycetidae</taxon>
        <taxon>Hypocreales</taxon>
        <taxon>Ophiocordycipitaceae</taxon>
        <taxon>Ophiocordyceps</taxon>
    </lineage>
</organism>
<comment type="catalytic activity">
    <reaction evidence="6">
        <text>a di-trans,poly-cis-dolichyl diphosphate + H2O = a di-trans,poly-cis-dolichyl phosphate + phosphate + H(+)</text>
        <dbReference type="Rhea" id="RHEA:14385"/>
        <dbReference type="Rhea" id="RHEA-COMP:19498"/>
        <dbReference type="Rhea" id="RHEA-COMP:19506"/>
        <dbReference type="ChEBI" id="CHEBI:15377"/>
        <dbReference type="ChEBI" id="CHEBI:15378"/>
        <dbReference type="ChEBI" id="CHEBI:43474"/>
        <dbReference type="ChEBI" id="CHEBI:57497"/>
        <dbReference type="ChEBI" id="CHEBI:57683"/>
        <dbReference type="EC" id="3.6.1.43"/>
    </reaction>
</comment>
<sequence>MESPPLASLSLTHVHYDPTDRISLLCAYLALLPQALCITYATLTIFTREVEIALLFGGQLSCEALNLILKRTIKEHRPATHQGKGYGMPSSHAQFLSFWATSLSLFLLLRHRPRGPHAWSPRHRACLSLVALSLAALTAWSRAYLGYHSPRQVVVGCLAGGVFALFWFRLTSWVRCSGVLEWALGCRVARALRVRDLVVYEDLCQAGWEKWERARAKNGVDVS</sequence>
<evidence type="ECO:0000313" key="9">
    <source>
        <dbReference type="Proteomes" id="UP000562929"/>
    </source>
</evidence>
<dbReference type="InterPro" id="IPR000326">
    <property type="entry name" value="PAP2/HPO"/>
</dbReference>
<evidence type="ECO:0000256" key="5">
    <source>
        <dbReference type="ARBA" id="ARBA00023136"/>
    </source>
</evidence>
<keyword evidence="9" id="KW-1185">Reference proteome</keyword>
<proteinExistence type="inferred from homology"/>
<keyword evidence="2" id="KW-0812">Transmembrane</keyword>
<dbReference type="AlphaFoldDB" id="A0A8H4Q4R0"/>
<dbReference type="Gene3D" id="1.20.144.10">
    <property type="entry name" value="Phosphatidic acid phosphatase type 2/haloperoxidase"/>
    <property type="match status" value="1"/>
</dbReference>
<keyword evidence="4" id="KW-1133">Transmembrane helix</keyword>
<comment type="caution">
    <text evidence="8">The sequence shown here is derived from an EMBL/GenBank/DDBJ whole genome shotgun (WGS) entry which is preliminary data.</text>
</comment>
<dbReference type="GO" id="GO:0006487">
    <property type="term" value="P:protein N-linked glycosylation"/>
    <property type="evidence" value="ECO:0007669"/>
    <property type="project" value="UniProtKB-UniRule"/>
</dbReference>
<name>A0A8H4Q4R0_9HYPO</name>
<protein>
    <recommendedName>
        <fullName evidence="6">Dolichyldiphosphatase</fullName>
        <ecNumber evidence="6">3.6.1.43</ecNumber>
    </recommendedName>
</protein>
<dbReference type="InterPro" id="IPR039667">
    <property type="entry name" value="Dolichyldiphosphatase_PAP2"/>
</dbReference>
<dbReference type="GO" id="GO:0047874">
    <property type="term" value="F:dolichyldiphosphatase activity"/>
    <property type="evidence" value="ECO:0007669"/>
    <property type="project" value="UniProtKB-UniRule"/>
</dbReference>
<comment type="similarity">
    <text evidence="6">Belongs to the dolichyldiphosphatase family.</text>
</comment>
<dbReference type="SUPFAM" id="SSF48317">
    <property type="entry name" value="Acid phosphatase/Vanadium-dependent haloperoxidase"/>
    <property type="match status" value="1"/>
</dbReference>
<evidence type="ECO:0000259" key="7">
    <source>
        <dbReference type="SMART" id="SM00014"/>
    </source>
</evidence>
<dbReference type="InterPro" id="IPR036938">
    <property type="entry name" value="PAP2/HPO_sf"/>
</dbReference>
<evidence type="ECO:0000313" key="8">
    <source>
        <dbReference type="EMBL" id="KAF4585559.1"/>
    </source>
</evidence>
<keyword evidence="5" id="KW-0472">Membrane</keyword>
<dbReference type="GO" id="GO:0005789">
    <property type="term" value="C:endoplasmic reticulum membrane"/>
    <property type="evidence" value="ECO:0007669"/>
    <property type="project" value="UniProtKB-SubCell"/>
</dbReference>
<dbReference type="PANTHER" id="PTHR11247">
    <property type="entry name" value="PALMITOYL-PROTEIN THIOESTERASE/DOLICHYLDIPHOSPHATASE 1"/>
    <property type="match status" value="1"/>
</dbReference>
<dbReference type="SMART" id="SM00014">
    <property type="entry name" value="acidPPc"/>
    <property type="match status" value="1"/>
</dbReference>
<dbReference type="EMBL" id="JAACLJ010000005">
    <property type="protein sequence ID" value="KAF4585559.1"/>
    <property type="molecule type" value="Genomic_DNA"/>
</dbReference>
<evidence type="ECO:0000256" key="3">
    <source>
        <dbReference type="ARBA" id="ARBA00022801"/>
    </source>
</evidence>
<dbReference type="GO" id="GO:0008610">
    <property type="term" value="P:lipid biosynthetic process"/>
    <property type="evidence" value="ECO:0007669"/>
    <property type="project" value="TreeGrafter"/>
</dbReference>
<dbReference type="CDD" id="cd03382">
    <property type="entry name" value="PAP2_dolichyldiphosphatase"/>
    <property type="match status" value="1"/>
</dbReference>
<keyword evidence="3 6" id="KW-0378">Hydrolase</keyword>
<evidence type="ECO:0000256" key="6">
    <source>
        <dbReference type="RuleBase" id="RU367078"/>
    </source>
</evidence>
<dbReference type="Proteomes" id="UP000562929">
    <property type="component" value="Unassembled WGS sequence"/>
</dbReference>
<feature type="domain" description="Phosphatidic acid phosphatase type 2/haloperoxidase" evidence="7">
    <location>
        <begin position="50"/>
        <end position="168"/>
    </location>
</feature>
<gene>
    <name evidence="8" type="ORF">GQ602_004864</name>
</gene>
<dbReference type="EC" id="3.6.1.43" evidence="6"/>
<comment type="function">
    <text evidence="6">Required for efficient N-glycosylation. Necessary for maintaining optimal levels of dolichol-linked oligosaccharides. Hydrolyzes dolichyl pyrophosphate at a very high rate and dolichyl monophosphate at a much lower rate. Does not act on phosphatidate.</text>
</comment>
<evidence type="ECO:0000256" key="1">
    <source>
        <dbReference type="ARBA" id="ARBA00004141"/>
    </source>
</evidence>
<comment type="subcellular location">
    <subcellularLocation>
        <location evidence="6">Endoplasmic reticulum membrane</location>
        <topology evidence="6">Multi-pass membrane protein</topology>
    </subcellularLocation>
    <subcellularLocation>
        <location evidence="1">Membrane</location>
        <topology evidence="1">Multi-pass membrane protein</topology>
    </subcellularLocation>
</comment>
<keyword evidence="6" id="KW-0256">Endoplasmic reticulum</keyword>
<dbReference type="OrthoDB" id="302705at2759"/>